<dbReference type="PROSITE" id="PS50109">
    <property type="entry name" value="HIS_KIN"/>
    <property type="match status" value="1"/>
</dbReference>
<dbReference type="GO" id="GO:0005524">
    <property type="term" value="F:ATP binding"/>
    <property type="evidence" value="ECO:0007669"/>
    <property type="project" value="UniProtKB-KW"/>
</dbReference>
<dbReference type="SUPFAM" id="SSF55052">
    <property type="entry name" value="CheY-binding domain of CheA"/>
    <property type="match status" value="1"/>
</dbReference>
<reference evidence="15" key="1">
    <citation type="journal article" date="2020" name="mSystems">
        <title>Genome- and Community-Level Interaction Insights into Carbon Utilization and Element Cycling Functions of Hydrothermarchaeota in Hydrothermal Sediment.</title>
        <authorList>
            <person name="Zhou Z."/>
            <person name="Liu Y."/>
            <person name="Xu W."/>
            <person name="Pan J."/>
            <person name="Luo Z.H."/>
            <person name="Li M."/>
        </authorList>
    </citation>
    <scope>NUCLEOTIDE SEQUENCE [LARGE SCALE GENOMIC DNA]</scope>
    <source>
        <strain evidence="15">SpSt-102</strain>
    </source>
</reference>
<dbReference type="InterPro" id="IPR002545">
    <property type="entry name" value="CheW-lke_dom"/>
</dbReference>
<dbReference type="SUPFAM" id="SSF50341">
    <property type="entry name" value="CheW-like"/>
    <property type="match status" value="1"/>
</dbReference>
<dbReference type="PROSITE" id="PS50851">
    <property type="entry name" value="CHEW"/>
    <property type="match status" value="1"/>
</dbReference>
<dbReference type="InterPro" id="IPR037006">
    <property type="entry name" value="CheA-like_homodim_sf"/>
</dbReference>
<dbReference type="SMART" id="SM01231">
    <property type="entry name" value="H-kinase_dim"/>
    <property type="match status" value="1"/>
</dbReference>
<dbReference type="InterPro" id="IPR008207">
    <property type="entry name" value="Sig_transdc_His_kin_Hpt_dom"/>
</dbReference>
<feature type="modified residue" description="Phosphohistidine" evidence="11">
    <location>
        <position position="46"/>
    </location>
</feature>
<evidence type="ECO:0000256" key="6">
    <source>
        <dbReference type="ARBA" id="ARBA00022679"/>
    </source>
</evidence>
<dbReference type="CDD" id="cd16916">
    <property type="entry name" value="HATPase_CheA-like"/>
    <property type="match status" value="1"/>
</dbReference>
<evidence type="ECO:0000259" key="14">
    <source>
        <dbReference type="PROSITE" id="PS50894"/>
    </source>
</evidence>
<dbReference type="Gene3D" id="3.30.565.10">
    <property type="entry name" value="Histidine kinase-like ATPase, C-terminal domain"/>
    <property type="match status" value="1"/>
</dbReference>
<dbReference type="Pfam" id="PF01584">
    <property type="entry name" value="CheW"/>
    <property type="match status" value="1"/>
</dbReference>
<keyword evidence="6" id="KW-0808">Transferase</keyword>
<dbReference type="Gene3D" id="1.10.287.560">
    <property type="entry name" value="Histidine kinase CheA-like, homodimeric domain"/>
    <property type="match status" value="1"/>
</dbReference>
<dbReference type="GO" id="GO:0000155">
    <property type="term" value="F:phosphorelay sensor kinase activity"/>
    <property type="evidence" value="ECO:0007669"/>
    <property type="project" value="InterPro"/>
</dbReference>
<keyword evidence="7" id="KW-0547">Nucleotide-binding</keyword>
<dbReference type="Pfam" id="PF07194">
    <property type="entry name" value="P2"/>
    <property type="match status" value="1"/>
</dbReference>
<protein>
    <recommendedName>
        <fullName evidence="3">Chemotaxis protein CheA</fullName>
        <ecNumber evidence="2">2.7.13.3</ecNumber>
    </recommendedName>
</protein>
<dbReference type="PRINTS" id="PR00344">
    <property type="entry name" value="BCTRLSENSOR"/>
</dbReference>
<evidence type="ECO:0000256" key="2">
    <source>
        <dbReference type="ARBA" id="ARBA00012438"/>
    </source>
</evidence>
<evidence type="ECO:0000259" key="13">
    <source>
        <dbReference type="PROSITE" id="PS50851"/>
    </source>
</evidence>
<sequence length="666" mass="75343">MDMSQYLGMFIEEAREHIQSLNDNMLKLEENPEDLQLVNEIFRSAHTLKGMAGTMGFVNMQKLTHAMENVLAAARDGKLKVNPNIMDVLFKTVDALEAYLDIIVATGTEGTETNVQLVDALNAILGRPTSDMAAPNVSKAGKKYEYDEFVVRAIERAWEQGLNVYKFDIELDQNCLLKSARAYLVFRAVEEFGEIIHSKPSVQDIEDEKFDFEFSITVISKQPVEKIRERILSISEIREVKALEIKSGEVERTEEKEEIKEVQQDTQVQETVKVVRQQKQETLQKTSKTVRVDIERLDVLMNLVSELIIIKSRIEGLAKKYNDRQYEESIEYLERITTSLHDAVMKVRMVPVERVFSRFPRMMRDLARELGKEFELVMSGEDTEVDRTIVDELGDPLIHLLRNAADHGIEDPEERIKNGKPRSGLIKLSAYHDGNNVVIEVEDDGKGIDLEKVKQKAIEKGLLKEEQVDLSEQEIIDFLFMPSFSTKDKVTNLSGRGVGLDVVKTKIEQLGGMVEVKTQKGKGTKFIIRLPLTLAIIQALLVTVRDEIYAIPVASIREIVDVTKEDIKIVQKGKEIIMLRNQVIPIKHLHSIVGLEPVLDKKKFTVVIVRRGEKLTGIIVDRLLGQQDIVIKSLGKYLEGIRLISGATILGDGSVAMILDPNMLTV</sequence>
<dbReference type="InterPro" id="IPR036890">
    <property type="entry name" value="HATPase_C_sf"/>
</dbReference>
<dbReference type="Pfam" id="PF01627">
    <property type="entry name" value="Hpt"/>
    <property type="match status" value="1"/>
</dbReference>
<keyword evidence="5 11" id="KW-0597">Phosphoprotein</keyword>
<dbReference type="GO" id="GO:0005737">
    <property type="term" value="C:cytoplasm"/>
    <property type="evidence" value="ECO:0007669"/>
    <property type="project" value="InterPro"/>
</dbReference>
<dbReference type="SUPFAM" id="SSF55874">
    <property type="entry name" value="ATPase domain of HSP90 chaperone/DNA topoisomerase II/histidine kinase"/>
    <property type="match status" value="1"/>
</dbReference>
<dbReference type="SUPFAM" id="SSF47226">
    <property type="entry name" value="Histidine-containing phosphotransfer domain, HPT domain"/>
    <property type="match status" value="1"/>
</dbReference>
<dbReference type="Pfam" id="PF02895">
    <property type="entry name" value="H-kinase_dim"/>
    <property type="match status" value="1"/>
</dbReference>
<dbReference type="Pfam" id="PF02518">
    <property type="entry name" value="HATPase_c"/>
    <property type="match status" value="1"/>
</dbReference>
<comment type="catalytic activity">
    <reaction evidence="1">
        <text>ATP + protein L-histidine = ADP + protein N-phospho-L-histidine.</text>
        <dbReference type="EC" id="2.7.13.3"/>
    </reaction>
</comment>
<dbReference type="PANTHER" id="PTHR43395:SF1">
    <property type="entry name" value="CHEMOTAXIS PROTEIN CHEA"/>
    <property type="match status" value="1"/>
</dbReference>
<dbReference type="EC" id="2.7.13.3" evidence="2"/>
<evidence type="ECO:0000313" key="15">
    <source>
        <dbReference type="EMBL" id="HHS02375.1"/>
    </source>
</evidence>
<keyword evidence="4" id="KW-0145">Chemotaxis</keyword>
<gene>
    <name evidence="15" type="ORF">ENL71_07790</name>
</gene>
<dbReference type="InterPro" id="IPR051315">
    <property type="entry name" value="Bact_Chemotaxis_CheA"/>
</dbReference>
<evidence type="ECO:0000256" key="11">
    <source>
        <dbReference type="PROSITE-ProRule" id="PRU00110"/>
    </source>
</evidence>
<proteinExistence type="predicted"/>
<dbReference type="InterPro" id="IPR036061">
    <property type="entry name" value="CheW-like_dom_sf"/>
</dbReference>
<feature type="domain" description="CheW-like" evidence="13">
    <location>
        <begin position="536"/>
        <end position="666"/>
    </location>
</feature>
<dbReference type="InterPro" id="IPR010808">
    <property type="entry name" value="CheA_P2-bd"/>
</dbReference>
<dbReference type="Gene3D" id="3.30.70.1110">
    <property type="entry name" value="Histidine kinase CheA-like, P2 response regulator-binding domain"/>
    <property type="match status" value="1"/>
</dbReference>
<dbReference type="InterPro" id="IPR035891">
    <property type="entry name" value="CheY-binding_CheA"/>
</dbReference>
<dbReference type="InterPro" id="IPR037052">
    <property type="entry name" value="CheA-like_P2_sf"/>
</dbReference>
<feature type="domain" description="HPt" evidence="14">
    <location>
        <begin position="1"/>
        <end position="103"/>
    </location>
</feature>
<dbReference type="SUPFAM" id="SSF47384">
    <property type="entry name" value="Homodimeric domain of signal transducing histidine kinase"/>
    <property type="match status" value="1"/>
</dbReference>
<dbReference type="AlphaFoldDB" id="A0A7C5Z4U7"/>
<evidence type="ECO:0000256" key="8">
    <source>
        <dbReference type="ARBA" id="ARBA00022777"/>
    </source>
</evidence>
<dbReference type="PANTHER" id="PTHR43395">
    <property type="entry name" value="SENSOR HISTIDINE KINASE CHEA"/>
    <property type="match status" value="1"/>
</dbReference>
<dbReference type="SMART" id="SM00387">
    <property type="entry name" value="HATPase_c"/>
    <property type="match status" value="1"/>
</dbReference>
<accession>A0A7C5Z4U7</accession>
<dbReference type="SMART" id="SM00073">
    <property type="entry name" value="HPT"/>
    <property type="match status" value="1"/>
</dbReference>
<evidence type="ECO:0000256" key="9">
    <source>
        <dbReference type="ARBA" id="ARBA00022840"/>
    </source>
</evidence>
<dbReference type="CDD" id="cd00731">
    <property type="entry name" value="CheA_reg"/>
    <property type="match status" value="1"/>
</dbReference>
<comment type="caution">
    <text evidence="15">The sequence shown here is derived from an EMBL/GenBank/DDBJ whole genome shotgun (WGS) entry which is preliminary data.</text>
</comment>
<dbReference type="FunFam" id="3.30.565.10:FF:000016">
    <property type="entry name" value="Chemotaxis protein CheA, putative"/>
    <property type="match status" value="1"/>
</dbReference>
<feature type="domain" description="Histidine kinase" evidence="12">
    <location>
        <begin position="298"/>
        <end position="534"/>
    </location>
</feature>
<dbReference type="InterPro" id="IPR004105">
    <property type="entry name" value="CheA-like_dim"/>
</dbReference>
<dbReference type="InterPro" id="IPR036641">
    <property type="entry name" value="HPT_dom_sf"/>
</dbReference>
<dbReference type="Gene3D" id="1.20.120.160">
    <property type="entry name" value="HPT domain"/>
    <property type="match status" value="1"/>
</dbReference>
<name>A0A7C5Z4U7_9FIRM</name>
<keyword evidence="8" id="KW-0418">Kinase</keyword>
<dbReference type="Gene3D" id="2.30.30.40">
    <property type="entry name" value="SH3 Domains"/>
    <property type="match status" value="1"/>
</dbReference>
<keyword evidence="9" id="KW-0067">ATP-binding</keyword>
<keyword evidence="10" id="KW-0902">Two-component regulatory system</keyword>
<dbReference type="SMART" id="SM00260">
    <property type="entry name" value="CheW"/>
    <property type="match status" value="1"/>
</dbReference>
<evidence type="ECO:0000256" key="7">
    <source>
        <dbReference type="ARBA" id="ARBA00022741"/>
    </source>
</evidence>
<evidence type="ECO:0000256" key="4">
    <source>
        <dbReference type="ARBA" id="ARBA00022500"/>
    </source>
</evidence>
<dbReference type="GO" id="GO:0006935">
    <property type="term" value="P:chemotaxis"/>
    <property type="evidence" value="ECO:0007669"/>
    <property type="project" value="UniProtKB-KW"/>
</dbReference>
<dbReference type="EMBL" id="DRUZ01000096">
    <property type="protein sequence ID" value="HHS02375.1"/>
    <property type="molecule type" value="Genomic_DNA"/>
</dbReference>
<organism evidence="15">
    <name type="scientific">Caldicellulosiruptor owensensis</name>
    <dbReference type="NCBI Taxonomy" id="55205"/>
    <lineage>
        <taxon>Bacteria</taxon>
        <taxon>Bacillati</taxon>
        <taxon>Bacillota</taxon>
        <taxon>Bacillota incertae sedis</taxon>
        <taxon>Caldicellulosiruptorales</taxon>
        <taxon>Caldicellulosiruptoraceae</taxon>
        <taxon>Caldicellulosiruptor</taxon>
    </lineage>
</organism>
<evidence type="ECO:0000256" key="10">
    <source>
        <dbReference type="ARBA" id="ARBA00023012"/>
    </source>
</evidence>
<evidence type="ECO:0000256" key="1">
    <source>
        <dbReference type="ARBA" id="ARBA00000085"/>
    </source>
</evidence>
<evidence type="ECO:0000256" key="5">
    <source>
        <dbReference type="ARBA" id="ARBA00022553"/>
    </source>
</evidence>
<dbReference type="InterPro" id="IPR004358">
    <property type="entry name" value="Sig_transdc_His_kin-like_C"/>
</dbReference>
<dbReference type="PROSITE" id="PS50894">
    <property type="entry name" value="HPT"/>
    <property type="match status" value="1"/>
</dbReference>
<dbReference type="InterPro" id="IPR003594">
    <property type="entry name" value="HATPase_dom"/>
</dbReference>
<evidence type="ECO:0000259" key="12">
    <source>
        <dbReference type="PROSITE" id="PS50109"/>
    </source>
</evidence>
<evidence type="ECO:0000256" key="3">
    <source>
        <dbReference type="ARBA" id="ARBA00021495"/>
    </source>
</evidence>
<dbReference type="InterPro" id="IPR036097">
    <property type="entry name" value="HisK_dim/P_sf"/>
</dbReference>
<dbReference type="CDD" id="cd00088">
    <property type="entry name" value="HPT"/>
    <property type="match status" value="1"/>
</dbReference>
<dbReference type="InterPro" id="IPR005467">
    <property type="entry name" value="His_kinase_dom"/>
</dbReference>